<dbReference type="KEGG" id="vg:77947919"/>
<dbReference type="EMBL" id="MW460249">
    <property type="protein sequence ID" value="QRE00652.1"/>
    <property type="molecule type" value="Genomic_DNA"/>
</dbReference>
<dbReference type="InterPro" id="IPR012441">
    <property type="entry name" value="DUF1643"/>
</dbReference>
<evidence type="ECO:0000313" key="1">
    <source>
        <dbReference type="EMBL" id="QRE00652.1"/>
    </source>
</evidence>
<dbReference type="Proteomes" id="UP000610026">
    <property type="component" value="Segment"/>
</dbReference>
<dbReference type="GeneID" id="77947919"/>
<evidence type="ECO:0000313" key="2">
    <source>
        <dbReference type="Proteomes" id="UP000610026"/>
    </source>
</evidence>
<accession>A0A889IQK3</accession>
<protein>
    <recommendedName>
        <fullName evidence="3">DUF1643 domain-containing protein</fullName>
    </recommendedName>
</protein>
<name>A0A889IQK3_9CAUD</name>
<evidence type="ECO:0008006" key="3">
    <source>
        <dbReference type="Google" id="ProtNLM"/>
    </source>
</evidence>
<keyword evidence="2" id="KW-1185">Reference proteome</keyword>
<dbReference type="RefSeq" id="YP_010671665.1">
    <property type="nucleotide sequence ID" value="NC_070969.1"/>
</dbReference>
<proteinExistence type="predicted"/>
<dbReference type="Pfam" id="PF07799">
    <property type="entry name" value="DUF1643"/>
    <property type="match status" value="1"/>
</dbReference>
<organism evidence="1 2">
    <name type="scientific">Pseudomonas phage Itty13</name>
    <dbReference type="NCBI Taxonomy" id="2805750"/>
    <lineage>
        <taxon>Viruses</taxon>
        <taxon>Duplodnaviria</taxon>
        <taxon>Heunggongvirae</taxon>
        <taxon>Uroviricota</taxon>
        <taxon>Caudoviricetes</taxon>
        <taxon>Ittyvirus</taxon>
        <taxon>Ittyvirus itty13</taxon>
    </lineage>
</organism>
<sequence length="167" mass="19077">MSAIISECGRYRYRLERETGVAGPVVAFIGVNPSTADATEDDATIRKMVGFARRWGYSRVIVGNLFAYRATDVRELRRAYLDPFETRPLFAIESRYLLDIIRNADLLVPCWGDRGKIPKVLRDRPSDVLHLLRHPAKPICHLGLTKRGDPKHPLMLGYDTQLVEWRA</sequence>
<reference evidence="1" key="1">
    <citation type="submission" date="2021-01" db="EMBL/GenBank/DDBJ databases">
        <authorList>
            <person name="Ben Porat S."/>
            <person name="Alkalay-Oren S."/>
            <person name="Coppenhagen-Glazer S."/>
            <person name="Hazan R."/>
        </authorList>
    </citation>
    <scope>NUCLEOTIDE SEQUENCE</scope>
</reference>